<dbReference type="EMBL" id="BX294153">
    <property type="protein sequence ID" value="CAD79286.1"/>
    <property type="molecule type" value="Genomic_DNA"/>
</dbReference>
<dbReference type="OrthoDB" id="4380123at2"/>
<dbReference type="KEGG" id="rba:RB11730"/>
<organism evidence="1 2">
    <name type="scientific">Rhodopirellula baltica (strain DSM 10527 / NCIMB 13988 / SH1)</name>
    <dbReference type="NCBI Taxonomy" id="243090"/>
    <lineage>
        <taxon>Bacteria</taxon>
        <taxon>Pseudomonadati</taxon>
        <taxon>Planctomycetota</taxon>
        <taxon>Planctomycetia</taxon>
        <taxon>Pirellulales</taxon>
        <taxon>Pirellulaceae</taxon>
        <taxon>Rhodopirellula</taxon>
    </lineage>
</organism>
<dbReference type="PATRIC" id="fig|243090.15.peg.5677"/>
<proteinExistence type="predicted"/>
<dbReference type="PANTHER" id="PTHR17985">
    <property type="entry name" value="SER/THR-RICH PROTEIN T10 IN DGCR REGION"/>
    <property type="match status" value="1"/>
</dbReference>
<evidence type="ECO:0000313" key="2">
    <source>
        <dbReference type="Proteomes" id="UP000001025"/>
    </source>
</evidence>
<dbReference type="InterPro" id="IPR008551">
    <property type="entry name" value="TANGO2"/>
</dbReference>
<dbReference type="EnsemblBacteria" id="CAD79286">
    <property type="protein sequence ID" value="CAD79286"/>
    <property type="gene ID" value="RB11730"/>
</dbReference>
<dbReference type="Gene3D" id="3.60.60.10">
    <property type="entry name" value="Penicillin V Acylase, Chain A"/>
    <property type="match status" value="1"/>
</dbReference>
<dbReference type="Proteomes" id="UP000001025">
    <property type="component" value="Chromosome"/>
</dbReference>
<dbReference type="InParanoid" id="Q7UDW9"/>
<dbReference type="AlphaFoldDB" id="Q7UDW9"/>
<accession>Q7UDW9</accession>
<name>Q7UDW9_RHOBA</name>
<dbReference type="HOGENOM" id="CLU_047037_2_0_0"/>
<gene>
    <name evidence="1" type="ordered locus">RB11730</name>
</gene>
<protein>
    <submittedName>
        <fullName evidence="1">Uncharacterized protein</fullName>
    </submittedName>
</protein>
<dbReference type="Pfam" id="PF05742">
    <property type="entry name" value="TANGO2"/>
    <property type="match status" value="1"/>
</dbReference>
<dbReference type="PANTHER" id="PTHR17985:SF8">
    <property type="entry name" value="TRANSPORT AND GOLGI ORGANIZATION PROTEIN 2 HOMOLOG"/>
    <property type="match status" value="1"/>
</dbReference>
<reference evidence="1 2" key="1">
    <citation type="journal article" date="2003" name="Proc. Natl. Acad. Sci. U.S.A.">
        <title>Complete genome sequence of the marine planctomycete Pirellula sp. strain 1.</title>
        <authorList>
            <person name="Gloeckner F.O."/>
            <person name="Kube M."/>
            <person name="Bauer M."/>
            <person name="Teeling H."/>
            <person name="Lombardot T."/>
            <person name="Ludwig W."/>
            <person name="Gade D."/>
            <person name="Beck A."/>
            <person name="Borzym K."/>
            <person name="Heitmann K."/>
            <person name="Rabus R."/>
            <person name="Schlesner H."/>
            <person name="Amann R."/>
            <person name="Reinhardt R."/>
        </authorList>
    </citation>
    <scope>NUCLEOTIDE SEQUENCE [LARGE SCALE GENOMIC DNA]</scope>
    <source>
        <strain evidence="2">DSM 10527 / NCIMB 13988 / SH1</strain>
    </source>
</reference>
<dbReference type="STRING" id="243090.RB11730"/>
<sequence length="264" mass="28861">MDVSQMCLLAVQYRLVPESPILVAANREEYVDRPSQTPSIQSGKPRVLCGIDQKAGGTWLGVNQNGLFVGLTNRATATPLFGQRSRGQLAMDLLRCTSSRRALEKAHAEFAKNRYEGCNIILADAKAGFAIHADERQEVVELQEGLNIIGARNLNDPDDGRVQLARRLLTLQTLDSPVKFLAVASKVFARSPVGQGRPSMVIRNGDYATVSSTLIALGVKPRDAIYQFSSGAPDESKYEDYSPMLRDILSRGLREARTKAKVGS</sequence>
<dbReference type="eggNOG" id="COG3332">
    <property type="taxonomic scope" value="Bacteria"/>
</dbReference>
<evidence type="ECO:0000313" key="1">
    <source>
        <dbReference type="EMBL" id="CAD79286.1"/>
    </source>
</evidence>
<keyword evidence="2" id="KW-1185">Reference proteome</keyword>